<reference evidence="3 4" key="1">
    <citation type="submission" date="2018-08" db="EMBL/GenBank/DDBJ databases">
        <title>Hydrogenophaga sp. LA-38 isolated from sludge.</title>
        <authorList>
            <person name="Im W.-T."/>
        </authorList>
    </citation>
    <scope>NUCLEOTIDE SEQUENCE [LARGE SCALE GENOMIC DNA]</scope>
    <source>
        <strain evidence="3 4">LA-38</strain>
    </source>
</reference>
<feature type="signal peptide" evidence="2">
    <location>
        <begin position="1"/>
        <end position="21"/>
    </location>
</feature>
<accession>A0A372EFG0</accession>
<comment type="caution">
    <text evidence="3">The sequence shown here is derived from an EMBL/GenBank/DDBJ whole genome shotgun (WGS) entry which is preliminary data.</text>
</comment>
<evidence type="ECO:0000256" key="2">
    <source>
        <dbReference type="SAM" id="SignalP"/>
    </source>
</evidence>
<evidence type="ECO:0000313" key="3">
    <source>
        <dbReference type="EMBL" id="RFP77124.1"/>
    </source>
</evidence>
<organism evidence="3 4">
    <name type="scientific">Hydrogenophaga borbori</name>
    <dbReference type="NCBI Taxonomy" id="2294117"/>
    <lineage>
        <taxon>Bacteria</taxon>
        <taxon>Pseudomonadati</taxon>
        <taxon>Pseudomonadota</taxon>
        <taxon>Betaproteobacteria</taxon>
        <taxon>Burkholderiales</taxon>
        <taxon>Comamonadaceae</taxon>
        <taxon>Hydrogenophaga</taxon>
    </lineage>
</organism>
<dbReference type="RefSeq" id="WP_116960355.1">
    <property type="nucleotide sequence ID" value="NZ_QVLS01000012.1"/>
</dbReference>
<keyword evidence="4" id="KW-1185">Reference proteome</keyword>
<proteinExistence type="predicted"/>
<gene>
    <name evidence="3" type="ORF">DY262_17310</name>
</gene>
<feature type="chain" id="PRO_5016804754" evidence="2">
    <location>
        <begin position="22"/>
        <end position="107"/>
    </location>
</feature>
<dbReference type="EMBL" id="QVLS01000012">
    <property type="protein sequence ID" value="RFP77124.1"/>
    <property type="molecule type" value="Genomic_DNA"/>
</dbReference>
<dbReference type="Proteomes" id="UP000261931">
    <property type="component" value="Unassembled WGS sequence"/>
</dbReference>
<feature type="compositionally biased region" description="Pro residues" evidence="1">
    <location>
        <begin position="32"/>
        <end position="48"/>
    </location>
</feature>
<protein>
    <submittedName>
        <fullName evidence="3">Uncharacterized protein</fullName>
    </submittedName>
</protein>
<sequence length="107" mass="11205">MKRLPFLIALAGAGLMATVGAAPAQASSTPPKRTPPPASRQAAPPPAAEAPRGDTPVHKFFQSWGRGMDKAGEALDKVPKPDKRWPGKANTQRPPDTSPKGDPYSSP</sequence>
<feature type="region of interest" description="Disordered" evidence="1">
    <location>
        <begin position="20"/>
        <end position="107"/>
    </location>
</feature>
<keyword evidence="2" id="KW-0732">Signal</keyword>
<name>A0A372EFG0_9BURK</name>
<feature type="compositionally biased region" description="Basic and acidic residues" evidence="1">
    <location>
        <begin position="67"/>
        <end position="85"/>
    </location>
</feature>
<dbReference type="AlphaFoldDB" id="A0A372EFG0"/>
<evidence type="ECO:0000313" key="4">
    <source>
        <dbReference type="Proteomes" id="UP000261931"/>
    </source>
</evidence>
<evidence type="ECO:0000256" key="1">
    <source>
        <dbReference type="SAM" id="MobiDB-lite"/>
    </source>
</evidence>